<dbReference type="OrthoDB" id="672227at2759"/>
<feature type="coiled-coil region" evidence="1">
    <location>
        <begin position="569"/>
        <end position="633"/>
    </location>
</feature>
<sequence length="752" mass="82979">MAPGTIPPSSPIDSAASSPEHEVEVVQTVLKKPNPNACSNEYLCLLSAERINEIAVEYSISGVPSSLSYRIPSASERASSPSGEWEIAIYYEALIGGLRLPFPQLFVDIFNEFEICPSQLAPNSWKCLCGLVIVCLHGGIEPTVDRFKFYFGLSHERSIDWYFFGARPNRRFIGSVPSSLKGWKSKFFFVSSSETFQFQTKWGTPKSHPMEKRDLTPDEEDEYHKLLECFDLRVDSYLTLEILQASGLYTILERRPANAQASAGNLLSTVRAKKAQLRASKLEKRKRKESHRAEPTEESLPKKRVTMGAQNLNIVPEARDKDPRVPTMTPIEEVDSDDAVPISVRRFCVRLTSSVPSASVIPEPSVRERALGDAVEEPPPAHPTFKETRPIPEPTVPLWRSSRGQLRIEESTGLATPAPPAQKGSATGKNGKASIASSSEGMKMNPMNGLFFNLKSAAFSLELLHSEDSESRLDKLEEDEIAAHLRITAISNSILSDIAALLLEERKDLRLAFSLREGDFQNLKEEQSALKVEKDKFQASLDSSATQCQSLLSKKRKLQGKIKPLNDEIKSYRAAADEMIKTQQALEDRDQLKALTEENKKFQEDLNAKSALLDEANRLIILLKEEKEKLSSNVASREETLTLCADQIKEAEAICSSEKAGGYDIRFLAGVDFSTLIYKKGLKYLAGEDPNADSEDEWLEDPSSKEEGGAGANGACTEGAQGEAGGDSEVSVLPIDRPSTAVEESEAPRSCA</sequence>
<feature type="region of interest" description="Disordered" evidence="2">
    <location>
        <begin position="374"/>
        <end position="398"/>
    </location>
</feature>
<dbReference type="PANTHER" id="PTHR31099">
    <property type="entry name" value="OS06G0165300 PROTEIN"/>
    <property type="match status" value="1"/>
</dbReference>
<reference evidence="4" key="1">
    <citation type="submission" date="2021-03" db="EMBL/GenBank/DDBJ databases">
        <authorList>
            <person name="Li Z."/>
            <person name="Yang C."/>
        </authorList>
    </citation>
    <scope>NUCLEOTIDE SEQUENCE</scope>
    <source>
        <strain evidence="4">Dzin_1.0</strain>
        <tissue evidence="4">Leaf</tissue>
    </source>
</reference>
<protein>
    <recommendedName>
        <fullName evidence="3">Transposase (putative) gypsy type domain-containing protein</fullName>
    </recommendedName>
</protein>
<name>A0A9D5CMZ2_9LILI</name>
<comment type="caution">
    <text evidence="4">The sequence shown here is derived from an EMBL/GenBank/DDBJ whole genome shotgun (WGS) entry which is preliminary data.</text>
</comment>
<organism evidence="4 5">
    <name type="scientific">Dioscorea zingiberensis</name>
    <dbReference type="NCBI Taxonomy" id="325984"/>
    <lineage>
        <taxon>Eukaryota</taxon>
        <taxon>Viridiplantae</taxon>
        <taxon>Streptophyta</taxon>
        <taxon>Embryophyta</taxon>
        <taxon>Tracheophyta</taxon>
        <taxon>Spermatophyta</taxon>
        <taxon>Magnoliopsida</taxon>
        <taxon>Liliopsida</taxon>
        <taxon>Dioscoreales</taxon>
        <taxon>Dioscoreaceae</taxon>
        <taxon>Dioscorea</taxon>
    </lineage>
</organism>
<feature type="region of interest" description="Disordered" evidence="2">
    <location>
        <begin position="689"/>
        <end position="752"/>
    </location>
</feature>
<gene>
    <name evidence="4" type="ORF">J5N97_017303</name>
</gene>
<accession>A0A9D5CMZ2</accession>
<evidence type="ECO:0000313" key="5">
    <source>
        <dbReference type="Proteomes" id="UP001085076"/>
    </source>
</evidence>
<keyword evidence="5" id="KW-1185">Reference proteome</keyword>
<dbReference type="Pfam" id="PF04195">
    <property type="entry name" value="Transposase_28"/>
    <property type="match status" value="1"/>
</dbReference>
<proteinExistence type="predicted"/>
<dbReference type="InterPro" id="IPR007321">
    <property type="entry name" value="Transposase_28"/>
</dbReference>
<feature type="domain" description="Transposase (putative) gypsy type" evidence="3">
    <location>
        <begin position="90"/>
        <end position="153"/>
    </location>
</feature>
<reference evidence="4" key="2">
    <citation type="journal article" date="2022" name="Hortic Res">
        <title>The genome of Dioscorea zingiberensis sheds light on the biosynthesis, origin and evolution of the medicinally important diosgenin saponins.</title>
        <authorList>
            <person name="Li Y."/>
            <person name="Tan C."/>
            <person name="Li Z."/>
            <person name="Guo J."/>
            <person name="Li S."/>
            <person name="Chen X."/>
            <person name="Wang C."/>
            <person name="Dai X."/>
            <person name="Yang H."/>
            <person name="Song W."/>
            <person name="Hou L."/>
            <person name="Xu J."/>
            <person name="Tong Z."/>
            <person name="Xu A."/>
            <person name="Yuan X."/>
            <person name="Wang W."/>
            <person name="Yang Q."/>
            <person name="Chen L."/>
            <person name="Sun Z."/>
            <person name="Wang K."/>
            <person name="Pan B."/>
            <person name="Chen J."/>
            <person name="Bao Y."/>
            <person name="Liu F."/>
            <person name="Qi X."/>
            <person name="Gang D.R."/>
            <person name="Wen J."/>
            <person name="Li J."/>
        </authorList>
    </citation>
    <scope>NUCLEOTIDE SEQUENCE</scope>
    <source>
        <strain evidence="4">Dzin_1.0</strain>
    </source>
</reference>
<feature type="region of interest" description="Disordered" evidence="2">
    <location>
        <begin position="277"/>
        <end position="300"/>
    </location>
</feature>
<feature type="compositionally biased region" description="Acidic residues" evidence="2">
    <location>
        <begin position="690"/>
        <end position="700"/>
    </location>
</feature>
<dbReference type="EMBL" id="JAGGNH010000004">
    <property type="protein sequence ID" value="KAJ0975338.1"/>
    <property type="molecule type" value="Genomic_DNA"/>
</dbReference>
<dbReference type="Proteomes" id="UP001085076">
    <property type="component" value="Miscellaneous, Linkage group lg04"/>
</dbReference>
<evidence type="ECO:0000256" key="2">
    <source>
        <dbReference type="SAM" id="MobiDB-lite"/>
    </source>
</evidence>
<evidence type="ECO:0000313" key="4">
    <source>
        <dbReference type="EMBL" id="KAJ0975338.1"/>
    </source>
</evidence>
<evidence type="ECO:0000259" key="3">
    <source>
        <dbReference type="Pfam" id="PF04195"/>
    </source>
</evidence>
<evidence type="ECO:0000256" key="1">
    <source>
        <dbReference type="SAM" id="Coils"/>
    </source>
</evidence>
<feature type="compositionally biased region" description="Basic and acidic residues" evidence="2">
    <location>
        <begin position="291"/>
        <end position="300"/>
    </location>
</feature>
<feature type="region of interest" description="Disordered" evidence="2">
    <location>
        <begin position="410"/>
        <end position="435"/>
    </location>
</feature>
<dbReference type="PANTHER" id="PTHR31099:SF28">
    <property type="entry name" value="F5J5.12"/>
    <property type="match status" value="1"/>
</dbReference>
<keyword evidence="1" id="KW-0175">Coiled coil</keyword>
<dbReference type="AlphaFoldDB" id="A0A9D5CMZ2"/>